<dbReference type="STRING" id="1754192.A0A1Y1XKV0"/>
<reference evidence="3 4" key="1">
    <citation type="submission" date="2016-08" db="EMBL/GenBank/DDBJ databases">
        <title>A Parts List for Fungal Cellulosomes Revealed by Comparative Genomics.</title>
        <authorList>
            <consortium name="DOE Joint Genome Institute"/>
            <person name="Haitjema C.H."/>
            <person name="Gilmore S.P."/>
            <person name="Henske J.K."/>
            <person name="Solomon K.V."/>
            <person name="De Groot R."/>
            <person name="Kuo A."/>
            <person name="Mondo S.J."/>
            <person name="Salamov A.A."/>
            <person name="Labutti K."/>
            <person name="Zhao Z."/>
            <person name="Chiniquy J."/>
            <person name="Barry K."/>
            <person name="Brewer H.M."/>
            <person name="Purvine S.O."/>
            <person name="Wright A.T."/>
            <person name="Boxma B."/>
            <person name="Van Alen T."/>
            <person name="Hackstein J.H."/>
            <person name="Baker S.E."/>
            <person name="Grigoriev I.V."/>
            <person name="O'Malley M.A."/>
        </authorList>
    </citation>
    <scope>NUCLEOTIDE SEQUENCE [LARGE SCALE GENOMIC DNA]</scope>
    <source>
        <strain evidence="3 4">S4</strain>
    </source>
</reference>
<accession>A0A1Y1XKV0</accession>
<dbReference type="Pfam" id="PF06110">
    <property type="entry name" value="TXD17-like_Trx"/>
    <property type="match status" value="1"/>
</dbReference>
<dbReference type="InterPro" id="IPR010357">
    <property type="entry name" value="TXNDC17_dom"/>
</dbReference>
<comment type="caution">
    <text evidence="3">The sequence shown here is derived from an EMBL/GenBank/DDBJ whole genome shotgun (WGS) entry which is preliminary data.</text>
</comment>
<feature type="domain" description="Thioredoxin" evidence="2">
    <location>
        <begin position="10"/>
        <end position="121"/>
    </location>
</feature>
<dbReference type="PANTHER" id="PTHR12452:SF0">
    <property type="entry name" value="THIOREDOXIN DOMAIN-CONTAINING PROTEIN 17"/>
    <property type="match status" value="1"/>
</dbReference>
<dbReference type="Proteomes" id="UP000193944">
    <property type="component" value="Unassembled WGS sequence"/>
</dbReference>
<dbReference type="PANTHER" id="PTHR12452">
    <property type="entry name" value="42-9-9 PROTEIN-RELATED"/>
    <property type="match status" value="1"/>
</dbReference>
<dbReference type="GO" id="GO:0047134">
    <property type="term" value="F:protein-disulfide reductase [NAD(P)H] activity"/>
    <property type="evidence" value="ECO:0007669"/>
    <property type="project" value="InterPro"/>
</dbReference>
<sequence length="129" mass="14704">MKTVQITEIPKFDEVMKEQVETGNPVFAVFLSDIDPETKQYWCPDCVQADPYIKKALSNVENAILVECFVGPKSGYKNVPTHPYRVHPQVQLKAIPTIMFWNKDGPAKKLIIETIEQCETLDDFVKSCI</sequence>
<protein>
    <recommendedName>
        <fullName evidence="2">Thioredoxin domain-containing protein</fullName>
    </recommendedName>
</protein>
<dbReference type="SUPFAM" id="SSF52833">
    <property type="entry name" value="Thioredoxin-like"/>
    <property type="match status" value="1"/>
</dbReference>
<gene>
    <name evidence="3" type="ORF">BCR32DRAFT_290103</name>
</gene>
<evidence type="ECO:0000259" key="2">
    <source>
        <dbReference type="Pfam" id="PF06110"/>
    </source>
</evidence>
<evidence type="ECO:0000313" key="3">
    <source>
        <dbReference type="EMBL" id="ORX86380.1"/>
    </source>
</evidence>
<reference evidence="3 4" key="2">
    <citation type="submission" date="2016-08" db="EMBL/GenBank/DDBJ databases">
        <title>Pervasive Adenine N6-methylation of Active Genes in Fungi.</title>
        <authorList>
            <consortium name="DOE Joint Genome Institute"/>
            <person name="Mondo S.J."/>
            <person name="Dannebaum R.O."/>
            <person name="Kuo R.C."/>
            <person name="Labutti K."/>
            <person name="Haridas S."/>
            <person name="Kuo A."/>
            <person name="Salamov A."/>
            <person name="Ahrendt S.R."/>
            <person name="Lipzen A."/>
            <person name="Sullivan W."/>
            <person name="Andreopoulos W.B."/>
            <person name="Clum A."/>
            <person name="Lindquist E."/>
            <person name="Daum C."/>
            <person name="Ramamoorthy G.K."/>
            <person name="Gryganskyi A."/>
            <person name="Culley D."/>
            <person name="Magnuson J.K."/>
            <person name="James T.Y."/>
            <person name="O'Malley M.A."/>
            <person name="Stajich J.E."/>
            <person name="Spatafora J.W."/>
            <person name="Visel A."/>
            <person name="Grigoriev I.V."/>
        </authorList>
    </citation>
    <scope>NUCLEOTIDE SEQUENCE [LARGE SCALE GENOMIC DNA]</scope>
    <source>
        <strain evidence="3 4">S4</strain>
    </source>
</reference>
<name>A0A1Y1XKV0_9FUNG</name>
<dbReference type="Gene3D" id="3.40.30.10">
    <property type="entry name" value="Glutaredoxin"/>
    <property type="match status" value="1"/>
</dbReference>
<dbReference type="InterPro" id="IPR045108">
    <property type="entry name" value="TXNDC17-like"/>
</dbReference>
<evidence type="ECO:0000313" key="4">
    <source>
        <dbReference type="Proteomes" id="UP000193944"/>
    </source>
</evidence>
<dbReference type="AlphaFoldDB" id="A0A1Y1XKV0"/>
<proteinExistence type="inferred from homology"/>
<organism evidence="3 4">
    <name type="scientific">Anaeromyces robustus</name>
    <dbReference type="NCBI Taxonomy" id="1754192"/>
    <lineage>
        <taxon>Eukaryota</taxon>
        <taxon>Fungi</taxon>
        <taxon>Fungi incertae sedis</taxon>
        <taxon>Chytridiomycota</taxon>
        <taxon>Chytridiomycota incertae sedis</taxon>
        <taxon>Neocallimastigomycetes</taxon>
        <taxon>Neocallimastigales</taxon>
        <taxon>Neocallimastigaceae</taxon>
        <taxon>Anaeromyces</taxon>
    </lineage>
</organism>
<comment type="similarity">
    <text evidence="1">Belongs to the thioredoxin family.</text>
</comment>
<dbReference type="GO" id="GO:0005829">
    <property type="term" value="C:cytosol"/>
    <property type="evidence" value="ECO:0007669"/>
    <property type="project" value="TreeGrafter"/>
</dbReference>
<dbReference type="OrthoDB" id="78947at2759"/>
<dbReference type="EMBL" id="MCFG01000022">
    <property type="protein sequence ID" value="ORX86380.1"/>
    <property type="molecule type" value="Genomic_DNA"/>
</dbReference>
<dbReference type="InterPro" id="IPR036249">
    <property type="entry name" value="Thioredoxin-like_sf"/>
</dbReference>
<keyword evidence="4" id="KW-1185">Reference proteome</keyword>
<evidence type="ECO:0000256" key="1">
    <source>
        <dbReference type="ARBA" id="ARBA00008987"/>
    </source>
</evidence>